<gene>
    <name evidence="2" type="ORF">scyTo_0002113</name>
</gene>
<feature type="region of interest" description="Disordered" evidence="1">
    <location>
        <begin position="50"/>
        <end position="80"/>
    </location>
</feature>
<comment type="caution">
    <text evidence="2">The sequence shown here is derived from an EMBL/GenBank/DDBJ whole genome shotgun (WGS) entry which is preliminary data.</text>
</comment>
<keyword evidence="3" id="KW-1185">Reference proteome</keyword>
<sequence length="105" mass="11605">MGRTWLKRIKPDWADVNLMSDSEAGPTKILKNQKVAAAENALTAAVAKAQRSSAGSKTTKAQAAVTNVGQGRETKGEELTEDADECFVKNECQRYTEQFREDIWN</sequence>
<name>A0A401PHR5_SCYTO</name>
<reference evidence="2 3" key="1">
    <citation type="journal article" date="2018" name="Nat. Ecol. Evol.">
        <title>Shark genomes provide insights into elasmobranch evolution and the origin of vertebrates.</title>
        <authorList>
            <person name="Hara Y"/>
            <person name="Yamaguchi K"/>
            <person name="Onimaru K"/>
            <person name="Kadota M"/>
            <person name="Koyanagi M"/>
            <person name="Keeley SD"/>
            <person name="Tatsumi K"/>
            <person name="Tanaka K"/>
            <person name="Motone F"/>
            <person name="Kageyama Y"/>
            <person name="Nozu R"/>
            <person name="Adachi N"/>
            <person name="Nishimura O"/>
            <person name="Nakagawa R"/>
            <person name="Tanegashima C"/>
            <person name="Kiyatake I"/>
            <person name="Matsumoto R"/>
            <person name="Murakumo K"/>
            <person name="Nishida K"/>
            <person name="Terakita A"/>
            <person name="Kuratani S"/>
            <person name="Sato K"/>
            <person name="Hyodo S Kuraku.S."/>
        </authorList>
    </citation>
    <scope>NUCLEOTIDE SEQUENCE [LARGE SCALE GENOMIC DNA]</scope>
</reference>
<dbReference type="EMBL" id="BFAA01000506">
    <property type="protein sequence ID" value="GCB72651.1"/>
    <property type="molecule type" value="Genomic_DNA"/>
</dbReference>
<evidence type="ECO:0000313" key="2">
    <source>
        <dbReference type="EMBL" id="GCB72651.1"/>
    </source>
</evidence>
<protein>
    <submittedName>
        <fullName evidence="2">Uncharacterized protein</fullName>
    </submittedName>
</protein>
<evidence type="ECO:0000256" key="1">
    <source>
        <dbReference type="SAM" id="MobiDB-lite"/>
    </source>
</evidence>
<organism evidence="2 3">
    <name type="scientific">Scyliorhinus torazame</name>
    <name type="common">Cloudy catshark</name>
    <name type="synonym">Catulus torazame</name>
    <dbReference type="NCBI Taxonomy" id="75743"/>
    <lineage>
        <taxon>Eukaryota</taxon>
        <taxon>Metazoa</taxon>
        <taxon>Chordata</taxon>
        <taxon>Craniata</taxon>
        <taxon>Vertebrata</taxon>
        <taxon>Chondrichthyes</taxon>
        <taxon>Elasmobranchii</taxon>
        <taxon>Galeomorphii</taxon>
        <taxon>Galeoidea</taxon>
        <taxon>Carcharhiniformes</taxon>
        <taxon>Scyliorhinidae</taxon>
        <taxon>Scyliorhinus</taxon>
    </lineage>
</organism>
<dbReference type="AlphaFoldDB" id="A0A401PHR5"/>
<evidence type="ECO:0000313" key="3">
    <source>
        <dbReference type="Proteomes" id="UP000288216"/>
    </source>
</evidence>
<feature type="compositionally biased region" description="Polar residues" evidence="1">
    <location>
        <begin position="50"/>
        <end position="69"/>
    </location>
</feature>
<accession>A0A401PHR5</accession>
<dbReference type="Proteomes" id="UP000288216">
    <property type="component" value="Unassembled WGS sequence"/>
</dbReference>
<proteinExistence type="predicted"/>